<dbReference type="InterPro" id="IPR021229">
    <property type="entry name" value="DUF2800"/>
</dbReference>
<feature type="region of interest" description="Disordered" evidence="1">
    <location>
        <begin position="349"/>
        <end position="371"/>
    </location>
</feature>
<name>A0A8S5PFC2_9CAUD</name>
<dbReference type="Gene3D" id="3.90.320.10">
    <property type="match status" value="1"/>
</dbReference>
<sequence length="371" mass="39715">MPEIHATLSASSAHRWLECTAAPSLEATVPSGSAVSEAALEGTEAHSMAEAKLRAALEGRPAPAPTDNTEMEECTDAYVEFVLDAGKALAPAEVAVEQLVDFGHLVPGGFGTADCIVISEDTLHIIDLKYGKGVKVEAEGNPQLRLYALGALAEFGVLYDVKHVKMTIFQPRLSHYSTAEMERADLEAWAANEVVPAAQAADSGNGEFKPGEHCRWCRAKAICRARAESNLALAQLEFKKAPELAPEEIAEILEKGRDLAAWVKDLEEWASAQLKAGEAVPGLKLVAGRGRRTFSDPEAAATTATLAGFDAFEQKPLSLSALEKAMGKKKFSEILGCFVTKTTGEPQLVAASDPRQAWNPVTPESEFTKEN</sequence>
<dbReference type="EMBL" id="BK015417">
    <property type="protein sequence ID" value="DAE05774.1"/>
    <property type="molecule type" value="Genomic_DNA"/>
</dbReference>
<dbReference type="Pfam" id="PF10926">
    <property type="entry name" value="DUF2800"/>
    <property type="match status" value="1"/>
</dbReference>
<reference evidence="2" key="1">
    <citation type="journal article" date="2021" name="Proc. Natl. Acad. Sci. U.S.A.">
        <title>A Catalog of Tens of Thousands of Viruses from Human Metagenomes Reveals Hidden Associations with Chronic Diseases.</title>
        <authorList>
            <person name="Tisza M.J."/>
            <person name="Buck C.B."/>
        </authorList>
    </citation>
    <scope>NUCLEOTIDE SEQUENCE</scope>
    <source>
        <strain evidence="2">CtrEg9</strain>
    </source>
</reference>
<evidence type="ECO:0000256" key="1">
    <source>
        <dbReference type="SAM" id="MobiDB-lite"/>
    </source>
</evidence>
<evidence type="ECO:0000313" key="2">
    <source>
        <dbReference type="EMBL" id="DAE05774.1"/>
    </source>
</evidence>
<accession>A0A8S5PFC2</accession>
<dbReference type="InterPro" id="IPR011604">
    <property type="entry name" value="PDDEXK-like_dom_sf"/>
</dbReference>
<protein>
    <submittedName>
        <fullName evidence="2">PD-(D/E)XK nuclease superfamily protein</fullName>
    </submittedName>
</protein>
<organism evidence="2">
    <name type="scientific">Siphoviridae sp. ctrEg9</name>
    <dbReference type="NCBI Taxonomy" id="2825688"/>
    <lineage>
        <taxon>Viruses</taxon>
        <taxon>Duplodnaviria</taxon>
        <taxon>Heunggongvirae</taxon>
        <taxon>Uroviricota</taxon>
        <taxon>Caudoviricetes</taxon>
    </lineage>
</organism>
<proteinExistence type="predicted"/>